<dbReference type="InterPro" id="IPR008979">
    <property type="entry name" value="Galactose-bd-like_sf"/>
</dbReference>
<feature type="non-terminal residue" evidence="1">
    <location>
        <position position="360"/>
    </location>
</feature>
<dbReference type="SUPFAM" id="SSF49785">
    <property type="entry name" value="Galactose-binding domain-like"/>
    <property type="match status" value="1"/>
</dbReference>
<dbReference type="Proteomes" id="UP000626109">
    <property type="component" value="Unassembled WGS sequence"/>
</dbReference>
<comment type="caution">
    <text evidence="1">The sequence shown here is derived from an EMBL/GenBank/DDBJ whole genome shotgun (WGS) entry which is preliminary data.</text>
</comment>
<reference evidence="1" key="1">
    <citation type="submission" date="2021-02" db="EMBL/GenBank/DDBJ databases">
        <authorList>
            <person name="Dougan E. K."/>
            <person name="Rhodes N."/>
            <person name="Thang M."/>
            <person name="Chan C."/>
        </authorList>
    </citation>
    <scope>NUCLEOTIDE SEQUENCE</scope>
</reference>
<gene>
    <name evidence="1" type="ORF">PGLA2088_LOCUS2343</name>
</gene>
<dbReference type="AlphaFoldDB" id="A0A813HTG0"/>
<sequence>KGPGVSLGAMVALANVGGGSLGPVASSFGQTTVLATATWEKDADIQLILQLNDLPIGSKVLLQRAQMTISSTVPNLALSGSANVVLHPDLDPMELDASINISADSFSLVASLESYIFKVGHKGIDVADLTMKLNVSTSGATSVTGLIEGRALLAKLPSGAASASSEWEGPAQRASETACLNGNQFPGACAFDGDSDTVWDGCCDNYPAQTLSYTYDTPQKVLSYTFTFAGGNCPSEWSLQGSYEGGTWYPIHVYAAANETHCTDFNNVTYQVQSPGYYAYYKWDFKDGILGNASVANGYVLREVTLQLEEQVQGFNLMQPSGVGSCEEAKLRAVGSIADCTAAASQLGLTSDAQMNVSGQ</sequence>
<dbReference type="Gene3D" id="2.60.120.260">
    <property type="entry name" value="Galactose-binding domain-like"/>
    <property type="match status" value="1"/>
</dbReference>
<proteinExistence type="predicted"/>
<organism evidence="1 2">
    <name type="scientific">Polarella glacialis</name>
    <name type="common">Dinoflagellate</name>
    <dbReference type="NCBI Taxonomy" id="89957"/>
    <lineage>
        <taxon>Eukaryota</taxon>
        <taxon>Sar</taxon>
        <taxon>Alveolata</taxon>
        <taxon>Dinophyceae</taxon>
        <taxon>Suessiales</taxon>
        <taxon>Suessiaceae</taxon>
        <taxon>Polarella</taxon>
    </lineage>
</organism>
<evidence type="ECO:0000313" key="2">
    <source>
        <dbReference type="Proteomes" id="UP000626109"/>
    </source>
</evidence>
<feature type="non-terminal residue" evidence="1">
    <location>
        <position position="1"/>
    </location>
</feature>
<protein>
    <submittedName>
        <fullName evidence="1">Uncharacterized protein</fullName>
    </submittedName>
</protein>
<evidence type="ECO:0000313" key="1">
    <source>
        <dbReference type="EMBL" id="CAE8641690.1"/>
    </source>
</evidence>
<accession>A0A813HTG0</accession>
<dbReference type="EMBL" id="CAJNNW010001884">
    <property type="protein sequence ID" value="CAE8641690.1"/>
    <property type="molecule type" value="Genomic_DNA"/>
</dbReference>
<name>A0A813HTG0_POLGL</name>